<dbReference type="Gene3D" id="2.60.40.790">
    <property type="match status" value="1"/>
</dbReference>
<dbReference type="GO" id="GO:0005524">
    <property type="term" value="F:ATP binding"/>
    <property type="evidence" value="ECO:0007669"/>
    <property type="project" value="InterPro"/>
</dbReference>
<evidence type="ECO:0000256" key="1">
    <source>
        <dbReference type="ARBA" id="ARBA00011040"/>
    </source>
</evidence>
<dbReference type="PANTHER" id="PTHR10803">
    <property type="entry name" value="ARSENICAL PUMP-DRIVING ATPASE ARSENITE-TRANSLOCATING ATPASE"/>
    <property type="match status" value="1"/>
</dbReference>
<feature type="domain" description="ArsA/GET3 Anion-transporting ATPase-like" evidence="2">
    <location>
        <begin position="2"/>
        <end position="244"/>
    </location>
</feature>
<evidence type="ECO:0000259" key="2">
    <source>
        <dbReference type="Pfam" id="PF02374"/>
    </source>
</evidence>
<comment type="similarity">
    <text evidence="1">Belongs to the arsA ATPase family.</text>
</comment>
<protein>
    <submittedName>
        <fullName evidence="4">ArsA family ATPase</fullName>
    </submittedName>
</protein>
<dbReference type="EMBL" id="JABBNB010000022">
    <property type="protein sequence ID" value="NMO03348.1"/>
    <property type="molecule type" value="Genomic_DNA"/>
</dbReference>
<name>A0A848L6W3_9ACTN</name>
<dbReference type="InterPro" id="IPR008978">
    <property type="entry name" value="HSP20-like_chaperone"/>
</dbReference>
<dbReference type="InterPro" id="IPR025723">
    <property type="entry name" value="ArsA/GET3_ATPase-like"/>
</dbReference>
<accession>A0A848L6W3</accession>
<dbReference type="GO" id="GO:0016887">
    <property type="term" value="F:ATP hydrolysis activity"/>
    <property type="evidence" value="ECO:0007669"/>
    <property type="project" value="InterPro"/>
</dbReference>
<dbReference type="Pfam" id="PF17886">
    <property type="entry name" value="ArsA_HSP20"/>
    <property type="match status" value="1"/>
</dbReference>
<organism evidence="4 5">
    <name type="scientific">Gordonia asplenii</name>
    <dbReference type="NCBI Taxonomy" id="2725283"/>
    <lineage>
        <taxon>Bacteria</taxon>
        <taxon>Bacillati</taxon>
        <taxon>Actinomycetota</taxon>
        <taxon>Actinomycetes</taxon>
        <taxon>Mycobacteriales</taxon>
        <taxon>Gordoniaceae</taxon>
        <taxon>Gordonia</taxon>
    </lineage>
</organism>
<dbReference type="SUPFAM" id="SSF52540">
    <property type="entry name" value="P-loop containing nucleoside triphosphate hydrolases"/>
    <property type="match status" value="1"/>
</dbReference>
<dbReference type="PANTHER" id="PTHR10803:SF3">
    <property type="entry name" value="ATPASE GET3"/>
    <property type="match status" value="1"/>
</dbReference>
<reference evidence="4 5" key="1">
    <citation type="submission" date="2020-04" db="EMBL/GenBank/DDBJ databases">
        <title>Gordonia sp. nov. TBRC 11910.</title>
        <authorList>
            <person name="Suriyachadkun C."/>
        </authorList>
    </citation>
    <scope>NUCLEOTIDE SEQUENCE [LARGE SCALE GENOMIC DNA]</scope>
    <source>
        <strain evidence="4 5">TBRC 11910</strain>
    </source>
</reference>
<sequence>MVLGPGGDGVSVVAAAAAVGPRSSGRSSSGHTLLITCDRHSQTAGRLGVFSNSGVPVEVSANLSLLELDPLVVVEQAWAEFTDALTMAQSHSGPILPVVATLAAVAPGELISLPGVEDLLLLRRARDEATSGRWTSVIVDCSGQRDPLALLRAPAVLSQALNRLWPRHRRLAAASERPLMARLTAAIDQLDGDCRDIAALLADPHTTAAHLVVGAGARSTSVLTAQVASAALMGLPVRTVLVNSGDDADAARIAELTGPDVTVRAIPRVGEPLDRSARLRKLGVRLSPPGGRPAGSASAQVSLVSGSGLDTIYEMSWPQPLPEPDRLGLGRSDDDLLVTVSGFRYPVRLPSVLRRCDVIDAAWDSGTLRIRFTPNPAVWPQKK</sequence>
<evidence type="ECO:0000313" key="4">
    <source>
        <dbReference type="EMBL" id="NMO03348.1"/>
    </source>
</evidence>
<dbReference type="RefSeq" id="WP_170195854.1">
    <property type="nucleotide sequence ID" value="NZ_JABBNB010000022.1"/>
</dbReference>
<keyword evidence="5" id="KW-1185">Reference proteome</keyword>
<dbReference type="InterPro" id="IPR040612">
    <property type="entry name" value="ArsA_HSP20-like"/>
</dbReference>
<dbReference type="InterPro" id="IPR027417">
    <property type="entry name" value="P-loop_NTPase"/>
</dbReference>
<evidence type="ECO:0000313" key="5">
    <source>
        <dbReference type="Proteomes" id="UP000550729"/>
    </source>
</evidence>
<proteinExistence type="inferred from homology"/>
<dbReference type="AlphaFoldDB" id="A0A848L6W3"/>
<feature type="domain" description="ArsA HSP20-like" evidence="3">
    <location>
        <begin position="311"/>
        <end position="372"/>
    </location>
</feature>
<dbReference type="Proteomes" id="UP000550729">
    <property type="component" value="Unassembled WGS sequence"/>
</dbReference>
<gene>
    <name evidence="4" type="ORF">HH308_19220</name>
</gene>
<comment type="caution">
    <text evidence="4">The sequence shown here is derived from an EMBL/GenBank/DDBJ whole genome shotgun (WGS) entry which is preliminary data.</text>
</comment>
<dbReference type="Gene3D" id="3.40.50.300">
    <property type="entry name" value="P-loop containing nucleotide triphosphate hydrolases"/>
    <property type="match status" value="1"/>
</dbReference>
<evidence type="ECO:0000259" key="3">
    <source>
        <dbReference type="Pfam" id="PF17886"/>
    </source>
</evidence>
<dbReference type="InterPro" id="IPR016300">
    <property type="entry name" value="ATPase_ArsA/GET3"/>
</dbReference>
<dbReference type="Pfam" id="PF02374">
    <property type="entry name" value="ArsA_ATPase"/>
    <property type="match status" value="1"/>
</dbReference>